<feature type="transmembrane region" description="Helical" evidence="1">
    <location>
        <begin position="6"/>
        <end position="26"/>
    </location>
</feature>
<keyword evidence="3" id="KW-1185">Reference proteome</keyword>
<dbReference type="KEGG" id="fcm:BIW12_01430"/>
<evidence type="ECO:0000313" key="2">
    <source>
        <dbReference type="EMBL" id="AOZ98209.1"/>
    </source>
</evidence>
<keyword evidence="1" id="KW-0812">Transmembrane</keyword>
<sequence length="62" mass="7418">MFSQGQLVFAVCFLIAFIIVMIFSYRKDIKTHKVFYKGNYKILIGFFIFIGILFLIKIFFKH</sequence>
<keyword evidence="1" id="KW-1133">Transmembrane helix</keyword>
<proteinExistence type="predicted"/>
<evidence type="ECO:0000256" key="1">
    <source>
        <dbReference type="SAM" id="Phobius"/>
    </source>
</evidence>
<accession>A0A1D9P6M8</accession>
<organism evidence="2 3">
    <name type="scientific">Flavobacterium commune</name>
    <dbReference type="NCBI Taxonomy" id="1306519"/>
    <lineage>
        <taxon>Bacteria</taxon>
        <taxon>Pseudomonadati</taxon>
        <taxon>Bacteroidota</taxon>
        <taxon>Flavobacteriia</taxon>
        <taxon>Flavobacteriales</taxon>
        <taxon>Flavobacteriaceae</taxon>
        <taxon>Flavobacterium</taxon>
    </lineage>
</organism>
<dbReference type="Proteomes" id="UP000178198">
    <property type="component" value="Chromosome"/>
</dbReference>
<dbReference type="STRING" id="1306519.BIW12_01430"/>
<gene>
    <name evidence="2" type="ORF">BIW12_01430</name>
</gene>
<name>A0A1D9P6M8_9FLAO</name>
<protein>
    <submittedName>
        <fullName evidence="2">Uncharacterized protein</fullName>
    </submittedName>
</protein>
<dbReference type="AlphaFoldDB" id="A0A1D9P6M8"/>
<dbReference type="RefSeq" id="WP_071183481.1">
    <property type="nucleotide sequence ID" value="NZ_CP017774.1"/>
</dbReference>
<evidence type="ECO:0000313" key="3">
    <source>
        <dbReference type="Proteomes" id="UP000178198"/>
    </source>
</evidence>
<feature type="transmembrane region" description="Helical" evidence="1">
    <location>
        <begin position="38"/>
        <end position="60"/>
    </location>
</feature>
<keyword evidence="1" id="KW-0472">Membrane</keyword>
<reference evidence="2 3" key="1">
    <citation type="submission" date="2016-10" db="EMBL/GenBank/DDBJ databases">
        <title>Complete Genome Sequence of Flavobacterium sp. PK15.</title>
        <authorList>
            <person name="Ekwe A."/>
            <person name="Kim S.B."/>
        </authorList>
    </citation>
    <scope>NUCLEOTIDE SEQUENCE [LARGE SCALE GENOMIC DNA]</scope>
    <source>
        <strain evidence="2 3">PK15</strain>
    </source>
</reference>
<dbReference type="EMBL" id="CP017774">
    <property type="protein sequence ID" value="AOZ98209.1"/>
    <property type="molecule type" value="Genomic_DNA"/>
</dbReference>